<dbReference type="Gene3D" id="3.40.50.720">
    <property type="entry name" value="NAD(P)-binding Rossmann-like Domain"/>
    <property type="match status" value="1"/>
</dbReference>
<dbReference type="AlphaFoldDB" id="A0A9P7Z704"/>
<accession>A0A9P7Z704</accession>
<dbReference type="SUPFAM" id="SSF51735">
    <property type="entry name" value="NAD(P)-binding Rossmann-fold domains"/>
    <property type="match status" value="1"/>
</dbReference>
<evidence type="ECO:0000313" key="4">
    <source>
        <dbReference type="EMBL" id="KAG9246441.1"/>
    </source>
</evidence>
<keyword evidence="2" id="KW-0521">NADP</keyword>
<dbReference type="InterPro" id="IPR052178">
    <property type="entry name" value="Sec_Metab_Biosynth_SDR"/>
</dbReference>
<evidence type="ECO:0000256" key="1">
    <source>
        <dbReference type="ARBA" id="ARBA00006484"/>
    </source>
</evidence>
<dbReference type="CDD" id="cd05233">
    <property type="entry name" value="SDR_c"/>
    <property type="match status" value="1"/>
</dbReference>
<dbReference type="PRINTS" id="PR00081">
    <property type="entry name" value="GDHRDH"/>
</dbReference>
<evidence type="ECO:0000256" key="2">
    <source>
        <dbReference type="ARBA" id="ARBA00022857"/>
    </source>
</evidence>
<dbReference type="PANTHER" id="PTHR43618">
    <property type="entry name" value="7-ALPHA-HYDROXYSTEROID DEHYDROGENASE"/>
    <property type="match status" value="1"/>
</dbReference>
<sequence>MQCYPTASPRRYGLPQVFPTSRLQLLSDPNNYTLSFLLQCPTKMPYDFKGKKVLVTGGSRGLGEYICVKFAKEGCNVAINYVSSVDRANAVAEKVEDHGVRACLIQGDMGIEADVKRTVETAIEILGGLDIIISNAGYTRFSKFDDLSAATVDDWQTTYAVNVLAQRHLLFQALPIFNSNPHGGVMIMSSSIAGIKTSGSSMPYSVTKAAQLHLMKCLAATQGPKVRVNAVLPGLLLTEWGLRYPQERIDQVTEAALLKKATDLDDCAQAFVDIARNTSMTGQSVVVDSGLSAA</sequence>
<proteinExistence type="inferred from homology"/>
<comment type="similarity">
    <text evidence="1">Belongs to the short-chain dehydrogenases/reductases (SDR) family.</text>
</comment>
<dbReference type="Proteomes" id="UP000887226">
    <property type="component" value="Unassembled WGS sequence"/>
</dbReference>
<dbReference type="PANTHER" id="PTHR43618:SF2">
    <property type="entry name" value="CHAIN DEHYDROGENASE, PUTATIVE (AFU_ORTHOLOGUE AFUA_6G06930)-RELATED"/>
    <property type="match status" value="1"/>
</dbReference>
<comment type="caution">
    <text evidence="4">The sequence shown here is derived from an EMBL/GenBank/DDBJ whole genome shotgun (WGS) entry which is preliminary data.</text>
</comment>
<dbReference type="EMBL" id="MU253804">
    <property type="protein sequence ID" value="KAG9246441.1"/>
    <property type="molecule type" value="Genomic_DNA"/>
</dbReference>
<reference evidence="4" key="1">
    <citation type="journal article" date="2021" name="IMA Fungus">
        <title>Genomic characterization of three marine fungi, including Emericellopsis atlantica sp. nov. with signatures of a generalist lifestyle and marine biomass degradation.</title>
        <authorList>
            <person name="Hagestad O.C."/>
            <person name="Hou L."/>
            <person name="Andersen J.H."/>
            <person name="Hansen E.H."/>
            <person name="Altermark B."/>
            <person name="Li C."/>
            <person name="Kuhnert E."/>
            <person name="Cox R.J."/>
            <person name="Crous P.W."/>
            <person name="Spatafora J.W."/>
            <person name="Lail K."/>
            <person name="Amirebrahimi M."/>
            <person name="Lipzen A."/>
            <person name="Pangilinan J."/>
            <person name="Andreopoulos W."/>
            <person name="Hayes R.D."/>
            <person name="Ng V."/>
            <person name="Grigoriev I.V."/>
            <person name="Jackson S.A."/>
            <person name="Sutton T.D.S."/>
            <person name="Dobson A.D.W."/>
            <person name="Rama T."/>
        </authorList>
    </citation>
    <scope>NUCLEOTIDE SEQUENCE</scope>
    <source>
        <strain evidence="4">TRa3180A</strain>
    </source>
</reference>
<dbReference type="OrthoDB" id="37659at2759"/>
<name>A0A9P7Z704_9HELO</name>
<protein>
    <submittedName>
        <fullName evidence="4">Short-chain dehydrogenase/reductase-like protein sdr</fullName>
    </submittedName>
</protein>
<keyword evidence="5" id="KW-1185">Reference proteome</keyword>
<dbReference type="Pfam" id="PF00106">
    <property type="entry name" value="adh_short"/>
    <property type="match status" value="1"/>
</dbReference>
<dbReference type="InterPro" id="IPR036291">
    <property type="entry name" value="NAD(P)-bd_dom_sf"/>
</dbReference>
<keyword evidence="3" id="KW-0560">Oxidoreductase</keyword>
<evidence type="ECO:0000256" key="3">
    <source>
        <dbReference type="ARBA" id="ARBA00023002"/>
    </source>
</evidence>
<gene>
    <name evidence="4" type="ORF">BJ878DRAFT_497044</name>
</gene>
<dbReference type="GO" id="GO:0016491">
    <property type="term" value="F:oxidoreductase activity"/>
    <property type="evidence" value="ECO:0007669"/>
    <property type="project" value="UniProtKB-KW"/>
</dbReference>
<evidence type="ECO:0000313" key="5">
    <source>
        <dbReference type="Proteomes" id="UP000887226"/>
    </source>
</evidence>
<dbReference type="InterPro" id="IPR002347">
    <property type="entry name" value="SDR_fam"/>
</dbReference>
<organism evidence="4 5">
    <name type="scientific">Calycina marina</name>
    <dbReference type="NCBI Taxonomy" id="1763456"/>
    <lineage>
        <taxon>Eukaryota</taxon>
        <taxon>Fungi</taxon>
        <taxon>Dikarya</taxon>
        <taxon>Ascomycota</taxon>
        <taxon>Pezizomycotina</taxon>
        <taxon>Leotiomycetes</taxon>
        <taxon>Helotiales</taxon>
        <taxon>Pezizellaceae</taxon>
        <taxon>Calycina</taxon>
    </lineage>
</organism>